<dbReference type="GO" id="GO:0030705">
    <property type="term" value="P:cytoskeleton-dependent intracellular transport"/>
    <property type="evidence" value="ECO:0007669"/>
    <property type="project" value="TreeGrafter"/>
</dbReference>
<keyword evidence="2" id="KW-0472">Membrane</keyword>
<dbReference type="GO" id="GO:0005815">
    <property type="term" value="C:microtubule organizing center"/>
    <property type="evidence" value="ECO:0007669"/>
    <property type="project" value="TreeGrafter"/>
</dbReference>
<dbReference type="GO" id="GO:0005737">
    <property type="term" value="C:cytoplasm"/>
    <property type="evidence" value="ECO:0007669"/>
    <property type="project" value="TreeGrafter"/>
</dbReference>
<dbReference type="Gene3D" id="1.20.5.1700">
    <property type="match status" value="1"/>
</dbReference>
<accession>N9TVG7</accession>
<comment type="caution">
    <text evidence="3">The sequence shown here is derived from an EMBL/GenBank/DDBJ whole genome shotgun (WGS) entry which is preliminary data.</text>
</comment>
<dbReference type="EMBL" id="AORH01000011">
    <property type="protein sequence ID" value="ENY70129.1"/>
    <property type="molecule type" value="Genomic_DNA"/>
</dbReference>
<evidence type="ECO:0000256" key="1">
    <source>
        <dbReference type="SAM" id="Coils"/>
    </source>
</evidence>
<keyword evidence="1" id="KW-0175">Coiled coil</keyword>
<dbReference type="AlphaFoldDB" id="N9TVG7"/>
<keyword evidence="2" id="KW-0812">Transmembrane</keyword>
<feature type="transmembrane region" description="Helical" evidence="2">
    <location>
        <begin position="244"/>
        <end position="267"/>
    </location>
</feature>
<name>N9TVG7_9BACT</name>
<dbReference type="GO" id="GO:0051959">
    <property type="term" value="F:dynein light intermediate chain binding"/>
    <property type="evidence" value="ECO:0007669"/>
    <property type="project" value="TreeGrafter"/>
</dbReference>
<dbReference type="Proteomes" id="UP000013220">
    <property type="component" value="Unassembled WGS sequence"/>
</dbReference>
<keyword evidence="4" id="KW-1185">Reference proteome</keyword>
<organism evidence="3 4">
    <name type="scientific">Mycoplasmopsis bovigenitalium 51080</name>
    <dbReference type="NCBI Taxonomy" id="1188235"/>
    <lineage>
        <taxon>Bacteria</taxon>
        <taxon>Bacillati</taxon>
        <taxon>Mycoplasmatota</taxon>
        <taxon>Mycoplasmoidales</taxon>
        <taxon>Metamycoplasmataceae</taxon>
        <taxon>Mycoplasmopsis</taxon>
    </lineage>
</organism>
<evidence type="ECO:0000313" key="3">
    <source>
        <dbReference type="EMBL" id="ENY70129.1"/>
    </source>
</evidence>
<dbReference type="RefSeq" id="WP_004419299.1">
    <property type="nucleotide sequence ID" value="NZ_AORH01000011.1"/>
</dbReference>
<protein>
    <submittedName>
        <fullName evidence="3">Uncharacterized protein</fullName>
    </submittedName>
</protein>
<reference evidence="3 4" key="1">
    <citation type="journal article" date="2013" name="Genome Announc.">
        <title>Draft Genome Sequences of Mycoplasma alkalescens, Mycoplasma arginini, and Mycoplasma bovigenitalium, Three Species with Equivocal Pathogenic Status for Cattle.</title>
        <authorList>
            <person name="Manso-Silvan L."/>
            <person name="Tardy F."/>
            <person name="Baranowski E."/>
            <person name="Barre A."/>
            <person name="Blanchard A."/>
            <person name="Breton M."/>
            <person name="Couture C."/>
            <person name="Citti C."/>
            <person name="Dordet-Frisoni E."/>
            <person name="Dupuy V."/>
            <person name="Gaurivaud P."/>
            <person name="Jacob D."/>
            <person name="Lemaitre C."/>
            <person name="Nikolski M."/>
            <person name="Nouvel L.X."/>
            <person name="Poumarat F."/>
            <person name="Thebault P."/>
            <person name="Theil S."/>
            <person name="Thiaucourt F."/>
            <person name="Sirand-Pugnet P."/>
        </authorList>
    </citation>
    <scope>NUCLEOTIDE SEQUENCE [LARGE SCALE GENOMIC DNA]</scope>
    <source>
        <strain evidence="3 4">51080</strain>
    </source>
</reference>
<evidence type="ECO:0000256" key="2">
    <source>
        <dbReference type="SAM" id="Phobius"/>
    </source>
</evidence>
<dbReference type="PANTHER" id="PTHR18947">
    <property type="entry name" value="HOOK PROTEINS"/>
    <property type="match status" value="1"/>
</dbReference>
<dbReference type="PANTHER" id="PTHR18947:SF28">
    <property type="entry name" value="GIRDIN, ISOFORM A"/>
    <property type="match status" value="1"/>
</dbReference>
<dbReference type="PATRIC" id="fig|1188235.3.peg.173"/>
<evidence type="ECO:0000313" key="4">
    <source>
        <dbReference type="Proteomes" id="UP000013220"/>
    </source>
</evidence>
<proteinExistence type="predicted"/>
<feature type="coiled-coil region" evidence="1">
    <location>
        <begin position="146"/>
        <end position="236"/>
    </location>
</feature>
<dbReference type="GO" id="GO:0008017">
    <property type="term" value="F:microtubule binding"/>
    <property type="evidence" value="ECO:0007669"/>
    <property type="project" value="TreeGrafter"/>
</dbReference>
<dbReference type="GO" id="GO:0031122">
    <property type="term" value="P:cytoplasmic microtubule organization"/>
    <property type="evidence" value="ECO:0007669"/>
    <property type="project" value="TreeGrafter"/>
</dbReference>
<sequence>MNEKYNIEYKIHSGSIIDKLKEEKYSESSKNIIKTIELLERYILAKMNIVFKNSDVSWDVVNYLVSSYHRYLFFIDQLNKIIDIDNNKIVSEVDAYFGQLGIGNQDELDDQYVSFFMWYKWHSLFSESIKPLLEVKAAHDQVVTENTTLKDENQNLKGDATKIKAENTALKTDNLSLKDEVAKLKVENQNIKDAAAKLKAENDDLKTENNQSKNDKESLQTKFDKLTKNHNKLLADNKKDKNKIFIFIVLLLLINIILWVIIALIIFKKSYKSKSRI</sequence>
<keyword evidence="2" id="KW-1133">Transmembrane helix</keyword>
<gene>
    <name evidence="3" type="ORF">MBVG_1640</name>
</gene>